<dbReference type="PANTHER" id="PTHR43317:SF1">
    <property type="entry name" value="THERMOSPERMINE SYNTHASE ACAULIS5"/>
    <property type="match status" value="1"/>
</dbReference>
<evidence type="ECO:0000313" key="2">
    <source>
        <dbReference type="EMBL" id="SDH37317.1"/>
    </source>
</evidence>
<reference evidence="3" key="1">
    <citation type="submission" date="2016-10" db="EMBL/GenBank/DDBJ databases">
        <authorList>
            <person name="Varghese N."/>
            <person name="Submissions S."/>
        </authorList>
    </citation>
    <scope>NUCLEOTIDE SEQUENCE [LARGE SCALE GENOMIC DNA]</scope>
    <source>
        <strain evidence="3">DSM 22002</strain>
    </source>
</reference>
<evidence type="ECO:0008006" key="4">
    <source>
        <dbReference type="Google" id="ProtNLM"/>
    </source>
</evidence>
<dbReference type="OrthoDB" id="5083485at2"/>
<dbReference type="NCBIfam" id="NF037959">
    <property type="entry name" value="MFS_SpdSyn"/>
    <property type="match status" value="1"/>
</dbReference>
<dbReference type="SUPFAM" id="SSF53335">
    <property type="entry name" value="S-adenosyl-L-methionine-dependent methyltransferases"/>
    <property type="match status" value="1"/>
</dbReference>
<protein>
    <recommendedName>
        <fullName evidence="4">Spermidine synthase</fullName>
    </recommendedName>
</protein>
<keyword evidence="1" id="KW-0620">Polyamine biosynthesis</keyword>
<evidence type="ECO:0000256" key="1">
    <source>
        <dbReference type="ARBA" id="ARBA00023115"/>
    </source>
</evidence>
<organism evidence="2 3">
    <name type="scientific">Agrococcus jejuensis</name>
    <dbReference type="NCBI Taxonomy" id="399736"/>
    <lineage>
        <taxon>Bacteria</taxon>
        <taxon>Bacillati</taxon>
        <taxon>Actinomycetota</taxon>
        <taxon>Actinomycetes</taxon>
        <taxon>Micrococcales</taxon>
        <taxon>Microbacteriaceae</taxon>
        <taxon>Agrococcus</taxon>
    </lineage>
</organism>
<name>A0A1G8BVR2_9MICO</name>
<accession>A0A1G8BVR2</accession>
<proteinExistence type="predicted"/>
<dbReference type="Proteomes" id="UP000198822">
    <property type="component" value="Chromosome I"/>
</dbReference>
<dbReference type="EMBL" id="LT629695">
    <property type="protein sequence ID" value="SDH37317.1"/>
    <property type="molecule type" value="Genomic_DNA"/>
</dbReference>
<dbReference type="GO" id="GO:0006596">
    <property type="term" value="P:polyamine biosynthetic process"/>
    <property type="evidence" value="ECO:0007669"/>
    <property type="project" value="UniProtKB-KW"/>
</dbReference>
<gene>
    <name evidence="2" type="ORF">SAMN04489720_1074</name>
</gene>
<dbReference type="PANTHER" id="PTHR43317">
    <property type="entry name" value="THERMOSPERMINE SYNTHASE ACAULIS5"/>
    <property type="match status" value="1"/>
</dbReference>
<evidence type="ECO:0000313" key="3">
    <source>
        <dbReference type="Proteomes" id="UP000198822"/>
    </source>
</evidence>
<dbReference type="InterPro" id="IPR029063">
    <property type="entry name" value="SAM-dependent_MTases_sf"/>
</dbReference>
<keyword evidence="3" id="KW-1185">Reference proteome</keyword>
<dbReference type="Gene3D" id="3.40.50.150">
    <property type="entry name" value="Vaccinia Virus protein VP39"/>
    <property type="match status" value="1"/>
</dbReference>
<dbReference type="STRING" id="399736.SAMN04489720_1074"/>
<dbReference type="AlphaFoldDB" id="A0A1G8BVR2"/>
<sequence length="273" mass="27532">MTSAPESVRLSSGQSASIVVLDDGWALEIDGFRQSHVGDDAEPSPHATVRWMLAGLSSLLGPAPRIAHLGGAAMSLPRQVAHACPSAAQTVVELEQAIVDLVVAHAPPPRGVSVVVGDARAWLDAAPAASFEAIAIDVYAGGRIPPALTSLECALAARAALVPGGLLVVNGVAGPELDFTASHLATLSAAFGHTALIVQGSVLAGARFGNAVLLASTSPIAPDAIRAALAGDASRGAFVGDVSRIVGDAVPLQDADERWSPEPIRAAFIPPAG</sequence>
<dbReference type="RefSeq" id="WP_092503121.1">
    <property type="nucleotide sequence ID" value="NZ_LT629695.1"/>
</dbReference>